<name>A0A2K5DKT9_AOTNA</name>
<organism evidence="4 5">
    <name type="scientific">Aotus nancymaae</name>
    <name type="common">Ma's night monkey</name>
    <dbReference type="NCBI Taxonomy" id="37293"/>
    <lineage>
        <taxon>Eukaryota</taxon>
        <taxon>Metazoa</taxon>
        <taxon>Chordata</taxon>
        <taxon>Craniata</taxon>
        <taxon>Vertebrata</taxon>
        <taxon>Euteleostomi</taxon>
        <taxon>Mammalia</taxon>
        <taxon>Eutheria</taxon>
        <taxon>Euarchontoglires</taxon>
        <taxon>Primates</taxon>
        <taxon>Haplorrhini</taxon>
        <taxon>Platyrrhini</taxon>
        <taxon>Aotidae</taxon>
        <taxon>Aotus</taxon>
    </lineage>
</organism>
<evidence type="ECO:0000256" key="1">
    <source>
        <dbReference type="ARBA" id="ARBA00009608"/>
    </source>
</evidence>
<dbReference type="Ensembl" id="ENSANAT00000039395.1">
    <property type="protein sequence ID" value="ENSANAP00000021507.1"/>
    <property type="gene ID" value="ENSANAG00000028546.1"/>
</dbReference>
<evidence type="ECO:0000313" key="4">
    <source>
        <dbReference type="Ensembl" id="ENSANAP00000021507.1"/>
    </source>
</evidence>
<dbReference type="GO" id="GO:0005737">
    <property type="term" value="C:cytoplasm"/>
    <property type="evidence" value="ECO:0007669"/>
    <property type="project" value="TreeGrafter"/>
</dbReference>
<dbReference type="SUPFAM" id="SSF52047">
    <property type="entry name" value="RNI-like"/>
    <property type="match status" value="1"/>
</dbReference>
<comment type="similarity">
    <text evidence="1">Belongs to the PRAME family.</text>
</comment>
<dbReference type="PANTHER" id="PTHR14224">
    <property type="entry name" value="SIMILAR TO PREFERENTIALLY EXPRESSED ANTIGEN IN MELANOMA-LIKE 3"/>
    <property type="match status" value="1"/>
</dbReference>
<dbReference type="GO" id="GO:0045892">
    <property type="term" value="P:negative regulation of DNA-templated transcription"/>
    <property type="evidence" value="ECO:0007669"/>
    <property type="project" value="InterPro"/>
</dbReference>
<dbReference type="PANTHER" id="PTHR14224:SF94">
    <property type="entry name" value="PRAME FAMILY MEMBER 12"/>
    <property type="match status" value="1"/>
</dbReference>
<keyword evidence="3" id="KW-0677">Repeat</keyword>
<accession>A0A2K5DKT9</accession>
<keyword evidence="5" id="KW-1185">Reference proteome</keyword>
<dbReference type="STRING" id="37293.ENSANAP00000021507"/>
<dbReference type="InterPro" id="IPR026271">
    <property type="entry name" value="PRAME"/>
</dbReference>
<dbReference type="GeneTree" id="ENSGT01030000234531"/>
<evidence type="ECO:0000313" key="5">
    <source>
        <dbReference type="Proteomes" id="UP000233020"/>
    </source>
</evidence>
<dbReference type="GO" id="GO:0043066">
    <property type="term" value="P:negative regulation of apoptotic process"/>
    <property type="evidence" value="ECO:0007669"/>
    <property type="project" value="InterPro"/>
</dbReference>
<dbReference type="GO" id="GO:0045596">
    <property type="term" value="P:negative regulation of cell differentiation"/>
    <property type="evidence" value="ECO:0007669"/>
    <property type="project" value="InterPro"/>
</dbReference>
<evidence type="ECO:0000256" key="3">
    <source>
        <dbReference type="ARBA" id="ARBA00022737"/>
    </source>
</evidence>
<dbReference type="OMA" id="RTAGNCP"/>
<keyword evidence="2" id="KW-0433">Leucine-rich repeat</keyword>
<sequence>MSLQSPPRLLELAEQSLLRDQVLAIPTLEELPRELFPPLFMEAFTRRCYETPKRMVQAWPFAHLPLGSLMKSPHLETLRAVLEGLGALLAQKVCPRWWKLHVLGLCNVNENFWSPCSLPRGPEEETNSRELSRPGRQQPLTVLLDLCIAEWGKQRQGLLHVHCKELQLFGMSTHSVIEVLNRVGLDSIQEVKFAPYLGQMSHLCKLVLFNIYVSACLPPDKKEQCLYVHSVCFLEDSNLKHLSWCPSICQLKELDLRGITLTHFSSEPLAVLLDQVAATLQTLDLEDRGIMNSQLSIILPALSRCSLLGIFSFCGNLISMAALENLRRHIIGLRKLSLELHPTPLESYDTQGICSTGAELGKILRDLRQPKITVFSTVPCPRCGVRASYVLESRYCLC</sequence>
<evidence type="ECO:0000256" key="2">
    <source>
        <dbReference type="ARBA" id="ARBA00022614"/>
    </source>
</evidence>
<dbReference type="InterPro" id="IPR050694">
    <property type="entry name" value="LRRC14/PRAME"/>
</dbReference>
<dbReference type="PIRSF" id="PIRSF038286">
    <property type="entry name" value="PRAME"/>
    <property type="match status" value="1"/>
</dbReference>
<dbReference type="Gene3D" id="3.80.10.10">
    <property type="entry name" value="Ribonuclease Inhibitor"/>
    <property type="match status" value="1"/>
</dbReference>
<dbReference type="GO" id="GO:0008284">
    <property type="term" value="P:positive regulation of cell population proliferation"/>
    <property type="evidence" value="ECO:0007669"/>
    <property type="project" value="InterPro"/>
</dbReference>
<proteinExistence type="inferred from homology"/>
<dbReference type="AlphaFoldDB" id="A0A2K5DKT9"/>
<reference evidence="4" key="1">
    <citation type="submission" date="2025-08" db="UniProtKB">
        <authorList>
            <consortium name="Ensembl"/>
        </authorList>
    </citation>
    <scope>IDENTIFICATION</scope>
</reference>
<reference evidence="4" key="2">
    <citation type="submission" date="2025-09" db="UniProtKB">
        <authorList>
            <consortium name="Ensembl"/>
        </authorList>
    </citation>
    <scope>IDENTIFICATION</scope>
</reference>
<protein>
    <submittedName>
        <fullName evidence="4">Uncharacterized protein</fullName>
    </submittedName>
</protein>
<dbReference type="InterPro" id="IPR032675">
    <property type="entry name" value="LRR_dom_sf"/>
</dbReference>
<dbReference type="Proteomes" id="UP000233020">
    <property type="component" value="Unplaced"/>
</dbReference>